<evidence type="ECO:0000259" key="6">
    <source>
        <dbReference type="Pfam" id="PF00590"/>
    </source>
</evidence>
<evidence type="ECO:0000256" key="4">
    <source>
        <dbReference type="ARBA" id="ARBA00022679"/>
    </source>
</evidence>
<evidence type="ECO:0000256" key="1">
    <source>
        <dbReference type="ARBA" id="ARBA00004953"/>
    </source>
</evidence>
<dbReference type="GO" id="GO:0032259">
    <property type="term" value="P:methylation"/>
    <property type="evidence" value="ECO:0007669"/>
    <property type="project" value="UniProtKB-KW"/>
</dbReference>
<dbReference type="InterPro" id="IPR012818">
    <property type="entry name" value="CbiE"/>
</dbReference>
<dbReference type="InterPro" id="IPR006365">
    <property type="entry name" value="Cbl_synth_CobL"/>
</dbReference>
<dbReference type="InterPro" id="IPR014777">
    <property type="entry name" value="4pyrrole_Mease_sub1"/>
</dbReference>
<dbReference type="PIRSF" id="PIRSF036428">
    <property type="entry name" value="CobL"/>
    <property type="match status" value="1"/>
</dbReference>
<dbReference type="NCBIfam" id="TIGR02467">
    <property type="entry name" value="CbiE"/>
    <property type="match status" value="1"/>
</dbReference>
<comment type="pathway">
    <text evidence="1">Cofactor biosynthesis; adenosylcobalamin biosynthesis.</text>
</comment>
<feature type="domain" description="Tetrapyrrole methylase" evidence="6">
    <location>
        <begin position="10"/>
        <end position="168"/>
    </location>
</feature>
<dbReference type="PANTHER" id="PTHR43182">
    <property type="entry name" value="COBALT-PRECORRIN-6B C(15)-METHYLTRANSFERASE (DECARBOXYLATING)"/>
    <property type="match status" value="1"/>
</dbReference>
<dbReference type="GO" id="GO:0046025">
    <property type="term" value="F:precorrin-6Y C5,15-methyltransferase (decarboxylating) activity"/>
    <property type="evidence" value="ECO:0007669"/>
    <property type="project" value="UniProtKB-EC"/>
</dbReference>
<dbReference type="InterPro" id="IPR050714">
    <property type="entry name" value="Cobalamin_biosynth_MTase"/>
</dbReference>
<dbReference type="GO" id="GO:0009236">
    <property type="term" value="P:cobalamin biosynthetic process"/>
    <property type="evidence" value="ECO:0007669"/>
    <property type="project" value="UniProtKB-UniPathway"/>
</dbReference>
<dbReference type="NCBIfam" id="TIGR02469">
    <property type="entry name" value="CbiT"/>
    <property type="match status" value="1"/>
</dbReference>
<evidence type="ECO:0000256" key="3">
    <source>
        <dbReference type="ARBA" id="ARBA00022603"/>
    </source>
</evidence>
<gene>
    <name evidence="7" type="primary">cobL</name>
    <name evidence="7" type="ORF">KL86PLE_60149</name>
</gene>
<dbReference type="AlphaFoldDB" id="A0A212LJX3"/>
<keyword evidence="5" id="KW-0949">S-adenosyl-L-methionine</keyword>
<dbReference type="SUPFAM" id="SSF53790">
    <property type="entry name" value="Tetrapyrrole methylase"/>
    <property type="match status" value="1"/>
</dbReference>
<dbReference type="SUPFAM" id="SSF53335">
    <property type="entry name" value="S-adenosyl-L-methionine-dependent methyltransferases"/>
    <property type="match status" value="1"/>
</dbReference>
<sequence>MAETSLSPWLTIVGLGEDGLDGLSPAAVSAIAQAGFIVGGRRHLDLVKADPAISLAWPSPLGDAFPAILARRGSPVAVLASGDPFFYGVGSLLAEIVDPREMTVLPAPSAFALAAARLGWPGQDVVRVSLHGRALERILPHVQPGARLLALSWDGTTPARLAALLDARGLGKSRLTVLEAMGGLRERRRSALAGAFGIEDIDPLNLVAVEVEGGTDARVIPFTPGLPDDWFEHDGQISKREVRALTVAALGPTRGETLWDVGAGSGSVAIEWMLCDPSLRAFAVEENITRAASIARNALTFGVPDLQVIETRAPAGLDALPDPDAIFIGGGSGDPGVVDACLGRLRSGGRLVINAVTVETTAEVFALQARLGGELTQIAISRLDRIGGFHALRPALPVVQWTWVKP</sequence>
<dbReference type="UniPathway" id="UPA00148"/>
<dbReference type="EMBL" id="FMJD01000010">
    <property type="protein sequence ID" value="SCM77834.1"/>
    <property type="molecule type" value="Genomic_DNA"/>
</dbReference>
<reference evidence="7" key="1">
    <citation type="submission" date="2016-08" db="EMBL/GenBank/DDBJ databases">
        <authorList>
            <person name="Seilhamer J.J."/>
        </authorList>
    </citation>
    <scope>NUCLEOTIDE SEQUENCE</scope>
    <source>
        <strain evidence="7">86</strain>
    </source>
</reference>
<evidence type="ECO:0000313" key="7">
    <source>
        <dbReference type="EMBL" id="SCM77834.1"/>
    </source>
</evidence>
<dbReference type="PANTHER" id="PTHR43182:SF1">
    <property type="entry name" value="COBALT-PRECORRIN-7 C(5)-METHYLTRANSFERASE"/>
    <property type="match status" value="1"/>
</dbReference>
<dbReference type="InterPro" id="IPR000878">
    <property type="entry name" value="4pyrrol_Mease"/>
</dbReference>
<keyword evidence="4 7" id="KW-0808">Transferase</keyword>
<keyword evidence="3 7" id="KW-0489">Methyltransferase</keyword>
<protein>
    <submittedName>
        <fullName evidence="7">Precorrin-6Y C(5,15)-methyltransferase (Decarboxylating)</fullName>
        <ecNumber evidence="7">2.1.1.132</ecNumber>
    </submittedName>
</protein>
<keyword evidence="2" id="KW-0169">Cobalamin biosynthesis</keyword>
<proteinExistence type="predicted"/>
<dbReference type="EC" id="2.1.1.132" evidence="7"/>
<dbReference type="InterPro" id="IPR014008">
    <property type="entry name" value="Cbl_synth_MTase_CbiT"/>
</dbReference>
<dbReference type="InterPro" id="IPR035996">
    <property type="entry name" value="4pyrrol_Methylase_sf"/>
</dbReference>
<dbReference type="RefSeq" id="WP_288197626.1">
    <property type="nucleotide sequence ID" value="NZ_LT608334.1"/>
</dbReference>
<evidence type="ECO:0000256" key="5">
    <source>
        <dbReference type="ARBA" id="ARBA00022691"/>
    </source>
</evidence>
<dbReference type="Pfam" id="PF00590">
    <property type="entry name" value="TP_methylase"/>
    <property type="match status" value="1"/>
</dbReference>
<dbReference type="CDD" id="cd11644">
    <property type="entry name" value="Precorrin-6Y-MT"/>
    <property type="match status" value="1"/>
</dbReference>
<dbReference type="Gene3D" id="3.40.1010.10">
    <property type="entry name" value="Cobalt-precorrin-4 Transmethylase, Domain 1"/>
    <property type="match status" value="1"/>
</dbReference>
<dbReference type="Gene3D" id="3.40.50.150">
    <property type="entry name" value="Vaccinia Virus protein VP39"/>
    <property type="match status" value="1"/>
</dbReference>
<dbReference type="InterPro" id="IPR029063">
    <property type="entry name" value="SAM-dependent_MTases_sf"/>
</dbReference>
<organism evidence="7">
    <name type="scientific">uncultured Pleomorphomonas sp</name>
    <dbReference type="NCBI Taxonomy" id="442121"/>
    <lineage>
        <taxon>Bacteria</taxon>
        <taxon>Pseudomonadati</taxon>
        <taxon>Pseudomonadota</taxon>
        <taxon>Alphaproteobacteria</taxon>
        <taxon>Hyphomicrobiales</taxon>
        <taxon>Pleomorphomonadaceae</taxon>
        <taxon>Pleomorphomonas</taxon>
        <taxon>environmental samples</taxon>
    </lineage>
</organism>
<name>A0A212LJX3_9HYPH</name>
<evidence type="ECO:0000256" key="2">
    <source>
        <dbReference type="ARBA" id="ARBA00022573"/>
    </source>
</evidence>
<accession>A0A212LJX3</accession>
<dbReference type="GO" id="GO:0008276">
    <property type="term" value="F:protein methyltransferase activity"/>
    <property type="evidence" value="ECO:0007669"/>
    <property type="project" value="InterPro"/>
</dbReference>